<feature type="region of interest" description="Disordered" evidence="1">
    <location>
        <begin position="44"/>
        <end position="87"/>
    </location>
</feature>
<dbReference type="InterPro" id="IPR043828">
    <property type="entry name" value="DUF5805"/>
</dbReference>
<dbReference type="EMBL" id="AOIQ01000006">
    <property type="protein sequence ID" value="ELZ13543.1"/>
    <property type="molecule type" value="Genomic_DNA"/>
</dbReference>
<protein>
    <submittedName>
        <fullName evidence="2">Uncharacterized protein</fullName>
    </submittedName>
</protein>
<reference evidence="2 3" key="1">
    <citation type="journal article" date="2014" name="PLoS Genet.">
        <title>Phylogenetically driven sequencing of extremely halophilic archaea reveals strategies for static and dynamic osmo-response.</title>
        <authorList>
            <person name="Becker E.A."/>
            <person name="Seitzer P.M."/>
            <person name="Tritt A."/>
            <person name="Larsen D."/>
            <person name="Krusor M."/>
            <person name="Yao A.I."/>
            <person name="Wu D."/>
            <person name="Madern D."/>
            <person name="Eisen J.A."/>
            <person name="Darling A.E."/>
            <person name="Facciotti M.T."/>
        </authorList>
    </citation>
    <scope>NUCLEOTIDE SEQUENCE [LARGE SCALE GENOMIC DNA]</scope>
    <source>
        <strain evidence="2 3">JCM 14624</strain>
    </source>
</reference>
<dbReference type="AlphaFoldDB" id="M0BT45"/>
<evidence type="ECO:0000313" key="3">
    <source>
        <dbReference type="Proteomes" id="UP000011560"/>
    </source>
</evidence>
<dbReference type="Pfam" id="PF19121">
    <property type="entry name" value="DUF5805"/>
    <property type="match status" value="1"/>
</dbReference>
<comment type="caution">
    <text evidence="2">The sequence shown here is derived from an EMBL/GenBank/DDBJ whole genome shotgun (WGS) entry which is preliminary data.</text>
</comment>
<proteinExistence type="predicted"/>
<accession>M0BT45</accession>
<name>M0BT45_9EURY</name>
<keyword evidence="3" id="KW-1185">Reference proteome</keyword>
<gene>
    <name evidence="2" type="ORF">C479_01821</name>
</gene>
<feature type="compositionally biased region" description="Basic and acidic residues" evidence="1">
    <location>
        <begin position="58"/>
        <end position="74"/>
    </location>
</feature>
<evidence type="ECO:0000256" key="1">
    <source>
        <dbReference type="SAM" id="MobiDB-lite"/>
    </source>
</evidence>
<dbReference type="Proteomes" id="UP000011560">
    <property type="component" value="Unassembled WGS sequence"/>
</dbReference>
<organism evidence="2 3">
    <name type="scientific">Halovivax asiaticus JCM 14624</name>
    <dbReference type="NCBI Taxonomy" id="1227490"/>
    <lineage>
        <taxon>Archaea</taxon>
        <taxon>Methanobacteriati</taxon>
        <taxon>Methanobacteriota</taxon>
        <taxon>Stenosarchaea group</taxon>
        <taxon>Halobacteria</taxon>
        <taxon>Halobacteriales</taxon>
        <taxon>Natrialbaceae</taxon>
        <taxon>Halovivax</taxon>
    </lineage>
</organism>
<evidence type="ECO:0000313" key="2">
    <source>
        <dbReference type="EMBL" id="ELZ13543.1"/>
    </source>
</evidence>
<dbReference type="PATRIC" id="fig|1227490.4.peg.370"/>
<dbReference type="OrthoDB" id="210343at2157"/>
<dbReference type="RefSeq" id="WP_007696944.1">
    <property type="nucleotide sequence ID" value="NZ_AOIQ01000006.1"/>
</dbReference>
<sequence>MSTDDRVAVKTYVPRHQKQTWVAHAEELDMTQSEFVRTMVQAGRAEIDVPGGVSGERAVSDGRSDASGRPDERSGNTSEDTTRAADFPGRIRTVLDRRGALEWDELVDALVDDVESELDEALQTLQANGEVVHSGRSGGYKLIDDE</sequence>